<dbReference type="InterPro" id="IPR011059">
    <property type="entry name" value="Metal-dep_hydrolase_composite"/>
</dbReference>
<dbReference type="GO" id="GO:0016810">
    <property type="term" value="F:hydrolase activity, acting on carbon-nitrogen (but not peptide) bonds"/>
    <property type="evidence" value="ECO:0007669"/>
    <property type="project" value="InterPro"/>
</dbReference>
<dbReference type="Gene3D" id="2.30.40.10">
    <property type="entry name" value="Urease, subunit C, domain 1"/>
    <property type="match status" value="1"/>
</dbReference>
<dbReference type="Pfam" id="PF07969">
    <property type="entry name" value="Amidohydro_3"/>
    <property type="match status" value="1"/>
</dbReference>
<gene>
    <name evidence="2" type="primary">nfdA_2</name>
    <name evidence="2" type="ORF">GAK29_00555</name>
</gene>
<organism evidence="2 3">
    <name type="scientific">Acinetobacter bereziniae</name>
    <name type="common">Acinetobacter genomosp. 10</name>
    <dbReference type="NCBI Taxonomy" id="106648"/>
    <lineage>
        <taxon>Bacteria</taxon>
        <taxon>Pseudomonadati</taxon>
        <taxon>Pseudomonadota</taxon>
        <taxon>Gammaproteobacteria</taxon>
        <taxon>Moraxellales</taxon>
        <taxon>Moraxellaceae</taxon>
        <taxon>Acinetobacter</taxon>
    </lineage>
</organism>
<name>A0A833UEN8_ACIBZ</name>
<reference evidence="3" key="1">
    <citation type="journal article" date="2020" name="MBio">
        <title>Horizontal gene transfer to a defensive symbiont with a reduced genome amongst a multipartite beetle microbiome.</title>
        <authorList>
            <person name="Waterworth S.C."/>
            <person name="Florez L.V."/>
            <person name="Rees E.R."/>
            <person name="Hertweck C."/>
            <person name="Kaltenpoth M."/>
            <person name="Kwan J.C."/>
        </authorList>
    </citation>
    <scope>NUCLEOTIDE SEQUENCE [LARGE SCALE GENOMIC DNA]</scope>
</reference>
<dbReference type="SUPFAM" id="SSF51556">
    <property type="entry name" value="Metallo-dependent hydrolases"/>
    <property type="match status" value="1"/>
</dbReference>
<evidence type="ECO:0000259" key="1">
    <source>
        <dbReference type="Pfam" id="PF07969"/>
    </source>
</evidence>
<evidence type="ECO:0000313" key="2">
    <source>
        <dbReference type="EMBL" id="KAF1027586.1"/>
    </source>
</evidence>
<dbReference type="AlphaFoldDB" id="A0A833UEN8"/>
<protein>
    <submittedName>
        <fullName evidence="2">N-substituted formamide deformylase</fullName>
    </submittedName>
</protein>
<dbReference type="Proteomes" id="UP000490535">
    <property type="component" value="Unassembled WGS sequence"/>
</dbReference>
<comment type="caution">
    <text evidence="2">The sequence shown here is derived from an EMBL/GenBank/DDBJ whole genome shotgun (WGS) entry which is preliminary data.</text>
</comment>
<dbReference type="Gene3D" id="3.20.20.140">
    <property type="entry name" value="Metal-dependent hydrolases"/>
    <property type="match status" value="1"/>
</dbReference>
<feature type="domain" description="Amidohydrolase 3" evidence="1">
    <location>
        <begin position="50"/>
        <end position="520"/>
    </location>
</feature>
<dbReference type="PANTHER" id="PTHR22642">
    <property type="entry name" value="IMIDAZOLONEPROPIONASE"/>
    <property type="match status" value="1"/>
</dbReference>
<accession>A0A833UEN8</accession>
<dbReference type="InterPro" id="IPR013108">
    <property type="entry name" value="Amidohydro_3"/>
</dbReference>
<dbReference type="InterPro" id="IPR032466">
    <property type="entry name" value="Metal_Hydrolase"/>
</dbReference>
<dbReference type="Gene3D" id="3.10.310.70">
    <property type="match status" value="1"/>
</dbReference>
<proteinExistence type="predicted"/>
<evidence type="ECO:0000313" key="3">
    <source>
        <dbReference type="Proteomes" id="UP000490535"/>
    </source>
</evidence>
<sequence length="524" mass="58566">MSNIIYFNAKFYTVNESQPWAEAMWVKAGKILAIGQQDEIFALAEGAERYDLEGKMVMPGIHDAHTHLLKAALRRLEYSCELNDPQTLNELAQQLKAYWAKYASERTWIFAGLYNPLIFTADILTREWLDQVIPDVPIVIHDFSFHNVMANSLALELAGITRDTPSTIRAKIEKDPLTGEPTGILREGAWVKLYMAAPTESAEQNKQALKMAASICNQYGITSAQEASATRPFLIAAKTLDEAQELTLDLFCHLPWRAEVVSLSDREEDEQVIAQREQYASKRVMVNGIKVMLDGTSMAPTFSHVPLDPITDQPITYNLLLDSNELNEKIREWTKADLIVKAHCTGYGSVRIALDNYENANHIERKAGHFHDIAHAHYVSLKDRPRFGELSIIAEMSPAIWHIPEYQQALGKAFDFRSLYESGATMTIGTDWLLPPNPNLFPALAGILQHGDESVPLAVAVQMMTLNGAIAIGHSHRTGSLEIGKDGTFIVLDRNIFEVTAEEIAQTQVITTVLQGQHVFQRNG</sequence>
<dbReference type="SUPFAM" id="SSF51338">
    <property type="entry name" value="Composite domain of metallo-dependent hydrolases"/>
    <property type="match status" value="1"/>
</dbReference>
<dbReference type="PANTHER" id="PTHR22642:SF2">
    <property type="entry name" value="PROTEIN LONG AFTER FAR-RED 3"/>
    <property type="match status" value="1"/>
</dbReference>
<dbReference type="EMBL" id="WNDP01000008">
    <property type="protein sequence ID" value="KAF1027586.1"/>
    <property type="molecule type" value="Genomic_DNA"/>
</dbReference>